<keyword evidence="2" id="KW-1185">Reference proteome</keyword>
<feature type="region of interest" description="Disordered" evidence="1">
    <location>
        <begin position="36"/>
        <end position="109"/>
    </location>
</feature>
<name>A0A914VDJ8_9BILA</name>
<evidence type="ECO:0000313" key="2">
    <source>
        <dbReference type="Proteomes" id="UP000887566"/>
    </source>
</evidence>
<dbReference type="AlphaFoldDB" id="A0A914VDJ8"/>
<protein>
    <submittedName>
        <fullName evidence="3">Uncharacterized protein</fullName>
    </submittedName>
</protein>
<dbReference type="Proteomes" id="UP000887566">
    <property type="component" value="Unplaced"/>
</dbReference>
<evidence type="ECO:0000256" key="1">
    <source>
        <dbReference type="SAM" id="MobiDB-lite"/>
    </source>
</evidence>
<reference evidence="3" key="1">
    <citation type="submission" date="2022-11" db="UniProtKB">
        <authorList>
            <consortium name="WormBaseParasite"/>
        </authorList>
    </citation>
    <scope>IDENTIFICATION</scope>
</reference>
<proteinExistence type="predicted"/>
<evidence type="ECO:0000313" key="3">
    <source>
        <dbReference type="WBParaSite" id="PSAMB.scaffold1817size27652.g14991.t1"/>
    </source>
</evidence>
<accession>A0A914VDJ8</accession>
<dbReference type="WBParaSite" id="PSAMB.scaffold1817size27652.g14991.t1">
    <property type="protein sequence ID" value="PSAMB.scaffold1817size27652.g14991.t1"/>
    <property type="gene ID" value="PSAMB.scaffold1817size27652.g14991"/>
</dbReference>
<organism evidence="2 3">
    <name type="scientific">Plectus sambesii</name>
    <dbReference type="NCBI Taxonomy" id="2011161"/>
    <lineage>
        <taxon>Eukaryota</taxon>
        <taxon>Metazoa</taxon>
        <taxon>Ecdysozoa</taxon>
        <taxon>Nematoda</taxon>
        <taxon>Chromadorea</taxon>
        <taxon>Plectida</taxon>
        <taxon>Plectina</taxon>
        <taxon>Plectoidea</taxon>
        <taxon>Plectidae</taxon>
        <taxon>Plectus</taxon>
    </lineage>
</organism>
<sequence>MNVARSGMGDGTVALPAAPPAGQHRLFQCFSATAGSPVRCGRESTKAAPTQRIQRPPTKRSSRGKPDVDRAIEAASPGLFFAGVKHQQQQQLHSNNSRVSQTERERDYQ</sequence>